<dbReference type="PANTHER" id="PTHR47992">
    <property type="entry name" value="PROTEIN PHOSPHATASE"/>
    <property type="match status" value="1"/>
</dbReference>
<dbReference type="InterPro" id="IPR000222">
    <property type="entry name" value="PP2C_BS"/>
</dbReference>
<gene>
    <name evidence="7" type="ORF">BWQ96_01268</name>
</gene>
<evidence type="ECO:0000256" key="3">
    <source>
        <dbReference type="ARBA" id="ARBA00022912"/>
    </source>
</evidence>
<dbReference type="Proteomes" id="UP000247409">
    <property type="component" value="Unassembled WGS sequence"/>
</dbReference>
<feature type="domain" description="PPM-type phosphatase" evidence="6">
    <location>
        <begin position="166"/>
        <end position="487"/>
    </location>
</feature>
<dbReference type="STRING" id="448386.A0A2V3J3A0"/>
<comment type="caution">
    <text evidence="7">The sequence shown here is derived from an EMBL/GenBank/DDBJ whole genome shotgun (WGS) entry which is preliminary data.</text>
</comment>
<dbReference type="Pfam" id="PF00481">
    <property type="entry name" value="PP2C"/>
    <property type="match status" value="1"/>
</dbReference>
<protein>
    <submittedName>
        <fullName evidence="7">Phosphatase 2C 35</fullName>
    </submittedName>
</protein>
<feature type="region of interest" description="Disordered" evidence="5">
    <location>
        <begin position="1"/>
        <end position="75"/>
    </location>
</feature>
<feature type="compositionally biased region" description="Polar residues" evidence="5">
    <location>
        <begin position="56"/>
        <end position="75"/>
    </location>
</feature>
<evidence type="ECO:0000313" key="7">
    <source>
        <dbReference type="EMBL" id="PXF48926.1"/>
    </source>
</evidence>
<dbReference type="EMBL" id="NBIV01000010">
    <property type="protein sequence ID" value="PXF48926.1"/>
    <property type="molecule type" value="Genomic_DNA"/>
</dbReference>
<evidence type="ECO:0000256" key="2">
    <source>
        <dbReference type="ARBA" id="ARBA00022801"/>
    </source>
</evidence>
<dbReference type="InterPro" id="IPR036457">
    <property type="entry name" value="PPM-type-like_dom_sf"/>
</dbReference>
<keyword evidence="2 4" id="KW-0378">Hydrolase</keyword>
<keyword evidence="3 4" id="KW-0904">Protein phosphatase</keyword>
<dbReference type="SMART" id="SM00332">
    <property type="entry name" value="PP2Cc"/>
    <property type="match status" value="1"/>
</dbReference>
<dbReference type="OrthoDB" id="10264738at2759"/>
<evidence type="ECO:0000256" key="1">
    <source>
        <dbReference type="ARBA" id="ARBA00022723"/>
    </source>
</evidence>
<proteinExistence type="inferred from homology"/>
<dbReference type="CDD" id="cd00143">
    <property type="entry name" value="PP2Cc"/>
    <property type="match status" value="1"/>
</dbReference>
<dbReference type="PROSITE" id="PS01032">
    <property type="entry name" value="PPM_1"/>
    <property type="match status" value="1"/>
</dbReference>
<dbReference type="GO" id="GO:0004722">
    <property type="term" value="F:protein serine/threonine phosphatase activity"/>
    <property type="evidence" value="ECO:0007669"/>
    <property type="project" value="InterPro"/>
</dbReference>
<dbReference type="Gene3D" id="3.60.40.10">
    <property type="entry name" value="PPM-type phosphatase domain"/>
    <property type="match status" value="1"/>
</dbReference>
<sequence length="547" mass="61176">MFRRIRERTRARRAKHPSPTRTPDAPVPAHQLLLNPHQPPITPTPAIELPRRSRTPSDSTPLITRSPSLPHSASQAEVHAVRARTDMGTANDTSARPLYPETIHRPAPVHPPDVLSVPDRNRRLSLDGELPPNAIRPDDPHHGLEEDVLQEGLIDFLPDAFNKPIDVSACSKAGWEPLRDSNMPVAPMHTVEVRKENQDAFCALAPFVIVPTSSQDPKGQRQIFLGVFDGHGAEGRPIAHYARDYIVATAREAAPSLAYSLTHKQHPVSPQLHRDRLNVLKAAFSRAERALTDSQPEIDHVFSGTTAVVSWFFGRDVYTAWTGDSRCVIGRVWSAENGRVRFKAIDLSHDQKPTRADEKRRVRAAGGRIARWHRNSGPFRVWLPRDWTPGLAMTRSIGDTVLSEYGVSPVPEVSYMHVGSNDSFIVLASDGVWEFMTSQEVVDFIGRMRREGRSANDAAEALVREAVRRWRRNEIVVDDTTAVVVWLALDEDDDDKKSSESSIPRPRRVFSMARAKVGRHHSQGVHMVCDDGHLAELHCRNDLLQGI</sequence>
<dbReference type="InterPro" id="IPR001932">
    <property type="entry name" value="PPM-type_phosphatase-like_dom"/>
</dbReference>
<keyword evidence="8" id="KW-1185">Reference proteome</keyword>
<evidence type="ECO:0000313" key="8">
    <source>
        <dbReference type="Proteomes" id="UP000247409"/>
    </source>
</evidence>
<dbReference type="SUPFAM" id="SSF81606">
    <property type="entry name" value="PP2C-like"/>
    <property type="match status" value="1"/>
</dbReference>
<accession>A0A2V3J3A0</accession>
<dbReference type="GO" id="GO:0046872">
    <property type="term" value="F:metal ion binding"/>
    <property type="evidence" value="ECO:0007669"/>
    <property type="project" value="UniProtKB-KW"/>
</dbReference>
<keyword evidence="1" id="KW-0479">Metal-binding</keyword>
<reference evidence="7 8" key="1">
    <citation type="journal article" date="2018" name="Mol. Biol. Evol.">
        <title>Analysis of the draft genome of the red seaweed Gracilariopsis chorda provides insights into genome size evolution in Rhodophyta.</title>
        <authorList>
            <person name="Lee J."/>
            <person name="Yang E.C."/>
            <person name="Graf L."/>
            <person name="Yang J.H."/>
            <person name="Qiu H."/>
            <person name="Zel Zion U."/>
            <person name="Chan C.X."/>
            <person name="Stephens T.G."/>
            <person name="Weber A.P.M."/>
            <person name="Boo G.H."/>
            <person name="Boo S.M."/>
            <person name="Kim K.M."/>
            <person name="Shin Y."/>
            <person name="Jung M."/>
            <person name="Lee S.J."/>
            <person name="Yim H.S."/>
            <person name="Lee J.H."/>
            <person name="Bhattacharya D."/>
            <person name="Yoon H.S."/>
        </authorList>
    </citation>
    <scope>NUCLEOTIDE SEQUENCE [LARGE SCALE GENOMIC DNA]</scope>
    <source>
        <strain evidence="7 8">SKKU-2015</strain>
        <tissue evidence="7">Whole body</tissue>
    </source>
</reference>
<dbReference type="InterPro" id="IPR015655">
    <property type="entry name" value="PP2C"/>
</dbReference>
<name>A0A2V3J3A0_9FLOR</name>
<dbReference type="PROSITE" id="PS51746">
    <property type="entry name" value="PPM_2"/>
    <property type="match status" value="1"/>
</dbReference>
<evidence type="ECO:0000259" key="6">
    <source>
        <dbReference type="PROSITE" id="PS51746"/>
    </source>
</evidence>
<feature type="compositionally biased region" description="Basic residues" evidence="5">
    <location>
        <begin position="1"/>
        <end position="18"/>
    </location>
</feature>
<comment type="similarity">
    <text evidence="4">Belongs to the PP2C family.</text>
</comment>
<dbReference type="AlphaFoldDB" id="A0A2V3J3A0"/>
<organism evidence="7 8">
    <name type="scientific">Gracilariopsis chorda</name>
    <dbReference type="NCBI Taxonomy" id="448386"/>
    <lineage>
        <taxon>Eukaryota</taxon>
        <taxon>Rhodophyta</taxon>
        <taxon>Florideophyceae</taxon>
        <taxon>Rhodymeniophycidae</taxon>
        <taxon>Gracilariales</taxon>
        <taxon>Gracilariaceae</taxon>
        <taxon>Gracilariopsis</taxon>
    </lineage>
</organism>
<evidence type="ECO:0000256" key="5">
    <source>
        <dbReference type="SAM" id="MobiDB-lite"/>
    </source>
</evidence>
<evidence type="ECO:0000256" key="4">
    <source>
        <dbReference type="RuleBase" id="RU003465"/>
    </source>
</evidence>